<dbReference type="Gene3D" id="3.90.1150.10">
    <property type="entry name" value="Aspartate Aminotransferase, domain 1"/>
    <property type="match status" value="1"/>
</dbReference>
<sequence length="366" mass="39202">MTLERPFLKSAIAKCFLRPTVITRPPPMNFSSDNVTPICPEILAAIAAESDSAALPYGADDKSQQLDAAFSELFGTEVCVVPVATGTAANLVGLSGLVSPFGGIVCHHHAHINMTESTGVAFYGGGAKLLGIDGPSAKIEAGILDTYLGKHVSNGMHSVDPECVAITQTTEFGTVYGVDEVQAIGKVCRKHGMRLFMDGARFANAVATLGCHPADITWKAGVDVLSFGATKNGALAVDAIILFDPKLRRHTEKSRKRGGHLFSKHRYLAAQLLAYLQDDLWLRNARHANDAAKALQHSLESLGAEAAFTPQGNELFIRMNDKLAQRLRDAGLVFRPWASIGPDAYRFVCAWNSPIDVISALPHTVG</sequence>
<evidence type="ECO:0000313" key="7">
    <source>
        <dbReference type="Proteomes" id="UP001529180"/>
    </source>
</evidence>
<dbReference type="GO" id="GO:0016829">
    <property type="term" value="F:lyase activity"/>
    <property type="evidence" value="ECO:0007669"/>
    <property type="project" value="UniProtKB-KW"/>
</dbReference>
<evidence type="ECO:0000259" key="5">
    <source>
        <dbReference type="Pfam" id="PF01212"/>
    </source>
</evidence>
<keyword evidence="6" id="KW-0456">Lyase</keyword>
<dbReference type="Pfam" id="PF01212">
    <property type="entry name" value="Beta_elim_lyase"/>
    <property type="match status" value="1"/>
</dbReference>
<evidence type="ECO:0000256" key="2">
    <source>
        <dbReference type="ARBA" id="ARBA00006966"/>
    </source>
</evidence>
<dbReference type="Proteomes" id="UP001529180">
    <property type="component" value="Unassembled WGS sequence"/>
</dbReference>
<comment type="similarity">
    <text evidence="2">Belongs to the threonine aldolase family.</text>
</comment>
<comment type="cofactor">
    <cofactor evidence="1">
        <name>pyridoxal 5'-phosphate</name>
        <dbReference type="ChEBI" id="CHEBI:597326"/>
    </cofactor>
</comment>
<keyword evidence="7" id="KW-1185">Reference proteome</keyword>
<evidence type="ECO:0000256" key="3">
    <source>
        <dbReference type="ARBA" id="ARBA00011881"/>
    </source>
</evidence>
<dbReference type="PANTHER" id="PTHR48097:SF5">
    <property type="entry name" value="LOW SPECIFICITY L-THREONINE ALDOLASE"/>
    <property type="match status" value="1"/>
</dbReference>
<comment type="subunit">
    <text evidence="3">Homotetramer.</text>
</comment>
<dbReference type="EMBL" id="JARSBO010000002">
    <property type="protein sequence ID" value="MDG4718407.1"/>
    <property type="molecule type" value="Genomic_DNA"/>
</dbReference>
<dbReference type="InterPro" id="IPR015421">
    <property type="entry name" value="PyrdxlP-dep_Trfase_major"/>
</dbReference>
<comment type="caution">
    <text evidence="6">The sequence shown here is derived from an EMBL/GenBank/DDBJ whole genome shotgun (WGS) entry which is preliminary data.</text>
</comment>
<name>A0ABT6G8L9_9PROT</name>
<organism evidence="6 7">
    <name type="scientific">Thalassospira aquimaris</name>
    <dbReference type="NCBI Taxonomy" id="3037796"/>
    <lineage>
        <taxon>Bacteria</taxon>
        <taxon>Pseudomonadati</taxon>
        <taxon>Pseudomonadota</taxon>
        <taxon>Alphaproteobacteria</taxon>
        <taxon>Rhodospirillales</taxon>
        <taxon>Thalassospiraceae</taxon>
        <taxon>Thalassospira</taxon>
    </lineage>
</organism>
<dbReference type="InterPro" id="IPR001597">
    <property type="entry name" value="ArAA_b-elim_lyase/Thr_aldolase"/>
</dbReference>
<accession>A0ABT6G8L9</accession>
<proteinExistence type="inferred from homology"/>
<keyword evidence="4" id="KW-0663">Pyridoxal phosphate</keyword>
<dbReference type="RefSeq" id="WP_258547983.1">
    <property type="nucleotide sequence ID" value="NZ_JARSBO010000002.1"/>
</dbReference>
<evidence type="ECO:0000256" key="1">
    <source>
        <dbReference type="ARBA" id="ARBA00001933"/>
    </source>
</evidence>
<feature type="domain" description="Aromatic amino acid beta-eliminating lyase/threonine aldolase" evidence="5">
    <location>
        <begin position="30"/>
        <end position="320"/>
    </location>
</feature>
<dbReference type="InterPro" id="IPR015422">
    <property type="entry name" value="PyrdxlP-dep_Trfase_small"/>
</dbReference>
<reference evidence="6 7" key="1">
    <citation type="submission" date="2023-03" db="EMBL/GenBank/DDBJ databases">
        <title>Strain FZY0004 represents a novel species in the genus Thalassospira isolated from seawater.</title>
        <authorList>
            <person name="Fu Z.-Y."/>
        </authorList>
    </citation>
    <scope>NUCLEOTIDE SEQUENCE [LARGE SCALE GENOMIC DNA]</scope>
    <source>
        <strain evidence="6 7">FZY0004</strain>
    </source>
</reference>
<dbReference type="PANTHER" id="PTHR48097">
    <property type="entry name" value="L-THREONINE ALDOLASE-RELATED"/>
    <property type="match status" value="1"/>
</dbReference>
<dbReference type="InterPro" id="IPR015424">
    <property type="entry name" value="PyrdxlP-dep_Trfase"/>
</dbReference>
<evidence type="ECO:0000256" key="4">
    <source>
        <dbReference type="ARBA" id="ARBA00022898"/>
    </source>
</evidence>
<gene>
    <name evidence="6" type="ORF">P7680_05320</name>
</gene>
<evidence type="ECO:0000313" key="6">
    <source>
        <dbReference type="EMBL" id="MDG4718407.1"/>
    </source>
</evidence>
<dbReference type="Gene3D" id="3.40.640.10">
    <property type="entry name" value="Type I PLP-dependent aspartate aminotransferase-like (Major domain)"/>
    <property type="match status" value="1"/>
</dbReference>
<dbReference type="SUPFAM" id="SSF53383">
    <property type="entry name" value="PLP-dependent transferases"/>
    <property type="match status" value="1"/>
</dbReference>
<protein>
    <submittedName>
        <fullName evidence="6">Beta-eliminating lyase-related protein</fullName>
    </submittedName>
</protein>